<feature type="region of interest" description="Disordered" evidence="1">
    <location>
        <begin position="297"/>
        <end position="318"/>
    </location>
</feature>
<feature type="signal peptide" evidence="2">
    <location>
        <begin position="1"/>
        <end position="24"/>
    </location>
</feature>
<feature type="chain" id="PRO_5005189150" description="AttH domain-containing protein" evidence="2">
    <location>
        <begin position="25"/>
        <end position="521"/>
    </location>
</feature>
<keyword evidence="2" id="KW-0732">Signal</keyword>
<reference evidence="3" key="1">
    <citation type="submission" date="2014-11" db="EMBL/GenBank/DDBJ databases">
        <authorList>
            <person name="Otto D Thomas"/>
            <person name="Naeem Raeece"/>
        </authorList>
    </citation>
    <scope>NUCLEOTIDE SEQUENCE</scope>
</reference>
<proteinExistence type="predicted"/>
<dbReference type="SUPFAM" id="SSF159245">
    <property type="entry name" value="AttH-like"/>
    <property type="match status" value="1"/>
</dbReference>
<evidence type="ECO:0008006" key="4">
    <source>
        <dbReference type="Google" id="ProtNLM"/>
    </source>
</evidence>
<dbReference type="InterPro" id="IPR023374">
    <property type="entry name" value="AttH-like_dom_sf"/>
</dbReference>
<dbReference type="Gene3D" id="2.40.370.10">
    <property type="entry name" value="AttH-like domain"/>
    <property type="match status" value="1"/>
</dbReference>
<dbReference type="VEuPathDB" id="CryptoDB:Cvel_17136"/>
<evidence type="ECO:0000256" key="2">
    <source>
        <dbReference type="SAM" id="SignalP"/>
    </source>
</evidence>
<gene>
    <name evidence="3" type="ORF">Cvel_17136</name>
</gene>
<sequence length="521" mass="57537">MWAAISRCMLLMAAFCFLTQHSDGRRATAETDCDEISSSSVDNPSALPLLPLSLVSAPLETKAPKAFLGGVCCKHSNEATLVKDGLFGPPSVPISAVRFPKTLHHEFDVNAWCYFGQLKGQKGIYSLVWIIQKSDPTAWVFNTFQVGGGVGFREADGSATFDLHGCLDIGLGVSTTEGPWAVKGKCLDGSVLSAQLTGGEYGLPGSNYTIGLSTTKNKIDLQIEVTDVSGMVSQGNGPNSFLLNWVTADQRKAIETEYEGSAEDYQKNSGDAMECQGSYYFSKPNLKVNRFTLKKNGNIVDQSEPTEGTRAGGESQPQRDNRYGVLWFDYVAQTYNKNGRELLKKVGWQFFALSFPQLDSAIFVTTVETELGPMPSANLFSGPKKLFTWALDRVLIQPVRESLWTSPKSGKQYFLKYEIHLKNPDLKIQIETLWKDQEIGPIFEQWKYEGLGKSVVSGGKETNPFDSEGVEWEIREGDVFLELQAEGAVKSSEAENAVFNVREARREVQKDVSPNEKVFVQ</sequence>
<organism evidence="3">
    <name type="scientific">Chromera velia CCMP2878</name>
    <dbReference type="NCBI Taxonomy" id="1169474"/>
    <lineage>
        <taxon>Eukaryota</taxon>
        <taxon>Sar</taxon>
        <taxon>Alveolata</taxon>
        <taxon>Colpodellida</taxon>
        <taxon>Chromeraceae</taxon>
        <taxon>Chromera</taxon>
    </lineage>
</organism>
<evidence type="ECO:0000256" key="1">
    <source>
        <dbReference type="SAM" id="MobiDB-lite"/>
    </source>
</evidence>
<protein>
    <recommendedName>
        <fullName evidence="4">AttH domain-containing protein</fullName>
    </recommendedName>
</protein>
<evidence type="ECO:0000313" key="3">
    <source>
        <dbReference type="EMBL" id="CEM13202.1"/>
    </source>
</evidence>
<name>A0A0G4FIT1_9ALVE</name>
<dbReference type="AlphaFoldDB" id="A0A0G4FIT1"/>
<accession>A0A0G4FIT1</accession>
<dbReference type="EMBL" id="CDMZ01000388">
    <property type="protein sequence ID" value="CEM13202.1"/>
    <property type="molecule type" value="Genomic_DNA"/>
</dbReference>